<dbReference type="Pfam" id="PF12867">
    <property type="entry name" value="DinB_2"/>
    <property type="match status" value="1"/>
</dbReference>
<dbReference type="AlphaFoldDB" id="A0A927BDA1"/>
<evidence type="ECO:0000313" key="2">
    <source>
        <dbReference type="EMBL" id="MBD2768049.1"/>
    </source>
</evidence>
<keyword evidence="3" id="KW-1185">Reference proteome</keyword>
<reference evidence="2" key="1">
    <citation type="submission" date="2020-09" db="EMBL/GenBank/DDBJ databases">
        <authorList>
            <person name="Kim M.K."/>
        </authorList>
    </citation>
    <scope>NUCLEOTIDE SEQUENCE</scope>
    <source>
        <strain evidence="2">BT664</strain>
    </source>
</reference>
<comment type="caution">
    <text evidence="2">The sequence shown here is derived from an EMBL/GenBank/DDBJ whole genome shotgun (WGS) entry which is preliminary data.</text>
</comment>
<gene>
    <name evidence="2" type="primary">bstA</name>
    <name evidence="2" type="ORF">IC235_09120</name>
</gene>
<proteinExistence type="predicted"/>
<name>A0A927BDA1_9BACT</name>
<sequence>MESPNQDLNLSYPIGRAQLPDGSLTATERTALIQQLAELPAQLTAVARAVGGEGLQRSYRPGGWTGRQVIHHLADSHLNSYSRYRLALTEEHPTVRPYDEKAWAELPDVAATPITVSLTLLEALHSRWVTLLHHLTDEQWQCTFYHPGMQRDFTLDQALALYVWHGQHHLAHLKLLLPAASA</sequence>
<accession>A0A927BDA1</accession>
<keyword evidence="2" id="KW-0808">Transferase</keyword>
<dbReference type="Proteomes" id="UP000612233">
    <property type="component" value="Unassembled WGS sequence"/>
</dbReference>
<dbReference type="EMBL" id="JACXAD010000008">
    <property type="protein sequence ID" value="MBD2768049.1"/>
    <property type="molecule type" value="Genomic_DNA"/>
</dbReference>
<organism evidence="2 3">
    <name type="scientific">Hymenobacter montanus</name>
    <dbReference type="NCBI Taxonomy" id="2771359"/>
    <lineage>
        <taxon>Bacteria</taxon>
        <taxon>Pseudomonadati</taxon>
        <taxon>Bacteroidota</taxon>
        <taxon>Cytophagia</taxon>
        <taxon>Cytophagales</taxon>
        <taxon>Hymenobacteraceae</taxon>
        <taxon>Hymenobacter</taxon>
    </lineage>
</organism>
<dbReference type="InterPro" id="IPR024775">
    <property type="entry name" value="DinB-like"/>
</dbReference>
<dbReference type="Gene3D" id="1.20.120.450">
    <property type="entry name" value="dinb family like domain"/>
    <property type="match status" value="1"/>
</dbReference>
<dbReference type="InterPro" id="IPR034660">
    <property type="entry name" value="DinB/YfiT-like"/>
</dbReference>
<dbReference type="GO" id="GO:0016740">
    <property type="term" value="F:transferase activity"/>
    <property type="evidence" value="ECO:0007669"/>
    <property type="project" value="UniProtKB-KW"/>
</dbReference>
<evidence type="ECO:0000259" key="1">
    <source>
        <dbReference type="Pfam" id="PF12867"/>
    </source>
</evidence>
<dbReference type="SUPFAM" id="SSF109854">
    <property type="entry name" value="DinB/YfiT-like putative metalloenzymes"/>
    <property type="match status" value="1"/>
</dbReference>
<evidence type="ECO:0000313" key="3">
    <source>
        <dbReference type="Proteomes" id="UP000612233"/>
    </source>
</evidence>
<dbReference type="RefSeq" id="WP_191004865.1">
    <property type="nucleotide sequence ID" value="NZ_JACXAD010000008.1"/>
</dbReference>
<protein>
    <submittedName>
        <fullName evidence="2">Bacillithiol transferase BstA</fullName>
    </submittedName>
</protein>
<dbReference type="NCBIfam" id="NF009807">
    <property type="entry name" value="PRK13291.1"/>
    <property type="match status" value="1"/>
</dbReference>
<feature type="domain" description="DinB-like" evidence="1">
    <location>
        <begin position="35"/>
        <end position="172"/>
    </location>
</feature>